<evidence type="ECO:0000313" key="2">
    <source>
        <dbReference type="EMBL" id="KAG7142233.1"/>
    </source>
</evidence>
<reference evidence="3" key="1">
    <citation type="submission" date="2015-05" db="EMBL/GenBank/DDBJ databases">
        <authorList>
            <person name="Fogelqvist Johan"/>
        </authorList>
    </citation>
    <scope>NUCLEOTIDE SEQUENCE [LARGE SCALE GENOMIC DNA]</scope>
</reference>
<feature type="non-terminal residue" evidence="1">
    <location>
        <position position="188"/>
    </location>
</feature>
<accession>A0A0G4MDT6</accession>
<reference evidence="1" key="2">
    <citation type="submission" date="2015-05" db="EMBL/GenBank/DDBJ databases">
        <authorList>
            <person name="Wang D.B."/>
            <person name="Wang M."/>
        </authorList>
    </citation>
    <scope>NUCLEOTIDE SEQUENCE [LARGE SCALE GENOMIC DNA]</scope>
    <source>
        <strain evidence="1">VL2</strain>
    </source>
</reference>
<reference evidence="2" key="3">
    <citation type="journal article" date="2021" name="Mol. Plant Pathol.">
        <title>A 20-kb lineage-specific genomic region tames virulence in pathogenic amphidiploid Verticillium longisporum.</title>
        <authorList>
            <person name="Harting R."/>
            <person name="Starke J."/>
            <person name="Kusch H."/>
            <person name="Poggeler S."/>
            <person name="Maurus I."/>
            <person name="Schluter R."/>
            <person name="Landesfeind M."/>
            <person name="Bulla I."/>
            <person name="Nowrousian M."/>
            <person name="de Jonge R."/>
            <person name="Stahlhut G."/>
            <person name="Hoff K.J."/>
            <person name="Asshauer K.P."/>
            <person name="Thurmer A."/>
            <person name="Stanke M."/>
            <person name="Daniel R."/>
            <person name="Morgenstern B."/>
            <person name="Thomma B.P.H.J."/>
            <person name="Kronstad J.W."/>
            <person name="Braus-Stromeyer S.A."/>
            <person name="Braus G.H."/>
        </authorList>
    </citation>
    <scope>NUCLEOTIDE SEQUENCE</scope>
    <source>
        <strain evidence="2">Vl32</strain>
    </source>
</reference>
<dbReference type="OrthoDB" id="432970at2759"/>
<evidence type="ECO:0000313" key="3">
    <source>
        <dbReference type="Proteomes" id="UP000045706"/>
    </source>
</evidence>
<evidence type="ECO:0000313" key="1">
    <source>
        <dbReference type="EMBL" id="CRK32140.1"/>
    </source>
</evidence>
<sequence>MQERIKLLRAARLLKETTIAYKAVMFDCDLTRVTKPVFRTRFKNDEMNPYSGKSVHVVLRLGAKASGEMWVIDTTGAQYGFSDVLVPVMRYIDQRGNEPVKWPEPYTKTETSDLDAAMAQGVVTNPTQEKFIKLEIRARKHFAQYVEGFGQKLLQGSEAEFEEKLQRFLGGVREHMMGLGEDAGNGRK</sequence>
<gene>
    <name evidence="1" type="ORF">BN1723_003817</name>
    <name evidence="2" type="ORF">HYQ45_001305</name>
</gene>
<dbReference type="Proteomes" id="UP000045706">
    <property type="component" value="Unassembled WGS sequence"/>
</dbReference>
<proteinExistence type="predicted"/>
<protein>
    <submittedName>
        <fullName evidence="1">Uncharacterized protein</fullName>
    </submittedName>
</protein>
<name>A0A0G4MDT6_VERLO</name>
<dbReference type="EMBL" id="CVQI01024446">
    <property type="protein sequence ID" value="CRK32140.1"/>
    <property type="molecule type" value="Genomic_DNA"/>
</dbReference>
<dbReference type="AlphaFoldDB" id="A0A0G4MDT6"/>
<dbReference type="Proteomes" id="UP000689129">
    <property type="component" value="Unassembled WGS sequence"/>
</dbReference>
<organism evidence="1 3">
    <name type="scientific">Verticillium longisporum</name>
    <name type="common">Verticillium dahliae var. longisporum</name>
    <dbReference type="NCBI Taxonomy" id="100787"/>
    <lineage>
        <taxon>Eukaryota</taxon>
        <taxon>Fungi</taxon>
        <taxon>Dikarya</taxon>
        <taxon>Ascomycota</taxon>
        <taxon>Pezizomycotina</taxon>
        <taxon>Sordariomycetes</taxon>
        <taxon>Hypocreomycetidae</taxon>
        <taxon>Glomerellales</taxon>
        <taxon>Plectosphaerellaceae</taxon>
        <taxon>Verticillium</taxon>
    </lineage>
</organism>
<dbReference type="EMBL" id="JAEMWZ010000020">
    <property type="protein sequence ID" value="KAG7142233.1"/>
    <property type="molecule type" value="Genomic_DNA"/>
</dbReference>